<gene>
    <name evidence="4" type="ordered locus">Metfor_0380</name>
</gene>
<reference evidence="4 5" key="2">
    <citation type="journal article" date="2014" name="Genome Announc.">
        <title>Complete Genome Sequence of Methanoregula formicica SMSPT, a Mesophilic Hydrogenotrophic Methanogen Isolated from a Methanogenic Upflow Anaerobic Sludge Blanket Reactor.</title>
        <authorList>
            <person name="Yamamoto K."/>
            <person name="Tamaki H."/>
            <person name="Cadillo-Quiroz H."/>
            <person name="Imachi H."/>
            <person name="Kyrpides N."/>
            <person name="Woyke T."/>
            <person name="Goodwin L."/>
            <person name="Zinder S.H."/>
            <person name="Kamagata Y."/>
            <person name="Liu W.T."/>
        </authorList>
    </citation>
    <scope>NUCLEOTIDE SEQUENCE [LARGE SCALE GENOMIC DNA]</scope>
    <source>
        <strain evidence="5">DSM 22288 / NBRC 105244 / SMSP</strain>
    </source>
</reference>
<feature type="compositionally biased region" description="Low complexity" evidence="1">
    <location>
        <begin position="161"/>
        <end position="213"/>
    </location>
</feature>
<dbReference type="InParanoid" id="L0HEC9"/>
<dbReference type="HOGENOM" id="CLU_907964_0_0_2"/>
<evidence type="ECO:0000256" key="2">
    <source>
        <dbReference type="SAM" id="Phobius"/>
    </source>
</evidence>
<feature type="region of interest" description="Disordered" evidence="1">
    <location>
        <begin position="158"/>
        <end position="229"/>
    </location>
</feature>
<dbReference type="KEGG" id="mfo:Metfor_0380"/>
<evidence type="ECO:0000313" key="4">
    <source>
        <dbReference type="EMBL" id="AGB01454.1"/>
    </source>
</evidence>
<dbReference type="eggNOG" id="arCOG02420">
    <property type="taxonomic scope" value="Archaea"/>
</dbReference>
<feature type="transmembrane region" description="Helical" evidence="2">
    <location>
        <begin position="12"/>
        <end position="39"/>
    </location>
</feature>
<evidence type="ECO:0000313" key="5">
    <source>
        <dbReference type="Proteomes" id="UP000010824"/>
    </source>
</evidence>
<dbReference type="InterPro" id="IPR012859">
    <property type="entry name" value="Pilin_N_archaeal"/>
</dbReference>
<accession>L0HEC9</accession>
<protein>
    <recommendedName>
        <fullName evidence="3">Archaeal Type IV pilin N-terminal domain-containing protein</fullName>
    </recommendedName>
</protein>
<dbReference type="STRING" id="593750.Metfor_0380"/>
<feature type="domain" description="Archaeal Type IV pilin N-terminal" evidence="3">
    <location>
        <begin position="6"/>
        <end position="78"/>
    </location>
</feature>
<reference evidence="5" key="1">
    <citation type="submission" date="2011-12" db="EMBL/GenBank/DDBJ databases">
        <title>Complete sequence of Methanoregula formicicum SMSP.</title>
        <authorList>
            <person name="Lucas S."/>
            <person name="Han J."/>
            <person name="Lapidus A."/>
            <person name="Cheng J.-F."/>
            <person name="Goodwin L."/>
            <person name="Pitluck S."/>
            <person name="Peters L."/>
            <person name="Ovchinnikova G."/>
            <person name="Teshima H."/>
            <person name="Detter J.C."/>
            <person name="Han C."/>
            <person name="Tapia R."/>
            <person name="Land M."/>
            <person name="Hauser L."/>
            <person name="Kyrpides N."/>
            <person name="Ivanova N."/>
            <person name="Pagani I."/>
            <person name="Imachi H."/>
            <person name="Tamaki H."/>
            <person name="Sekiguchi Y."/>
            <person name="Kamagata Y."/>
            <person name="Cadillo-Quiroz H."/>
            <person name="Zinder S."/>
            <person name="Liu W.-T."/>
            <person name="Woyke T."/>
        </authorList>
    </citation>
    <scope>NUCLEOTIDE SEQUENCE [LARGE SCALE GENOMIC DNA]</scope>
    <source>
        <strain evidence="5">DSM 22288 / NBRC 105244 / SMSP</strain>
    </source>
</reference>
<keyword evidence="2" id="KW-1133">Transmembrane helix</keyword>
<keyword evidence="2" id="KW-0812">Transmembrane</keyword>
<keyword evidence="5" id="KW-1185">Reference proteome</keyword>
<dbReference type="RefSeq" id="WP_015284418.1">
    <property type="nucleotide sequence ID" value="NC_019943.1"/>
</dbReference>
<name>L0HEC9_METFS</name>
<dbReference type="AlphaFoldDB" id="L0HEC9"/>
<evidence type="ECO:0000256" key="1">
    <source>
        <dbReference type="SAM" id="MobiDB-lite"/>
    </source>
</evidence>
<keyword evidence="2" id="KW-0472">Membrane</keyword>
<dbReference type="EMBL" id="CP003167">
    <property type="protein sequence ID" value="AGB01454.1"/>
    <property type="molecule type" value="Genomic_DNA"/>
</dbReference>
<proteinExistence type="predicted"/>
<dbReference type="Pfam" id="PF07790">
    <property type="entry name" value="Pilin_N"/>
    <property type="match status" value="1"/>
</dbReference>
<organism evidence="4 5">
    <name type="scientific">Methanoregula formicica (strain DSM 22288 / NBRC 105244 / SMSP)</name>
    <dbReference type="NCBI Taxonomy" id="593750"/>
    <lineage>
        <taxon>Archaea</taxon>
        <taxon>Methanobacteriati</taxon>
        <taxon>Methanobacteriota</taxon>
        <taxon>Stenosarchaea group</taxon>
        <taxon>Methanomicrobia</taxon>
        <taxon>Methanomicrobiales</taxon>
        <taxon>Methanoregulaceae</taxon>
        <taxon>Methanoregula</taxon>
    </lineage>
</organism>
<evidence type="ECO:0000259" key="3">
    <source>
        <dbReference type="Pfam" id="PF07790"/>
    </source>
</evidence>
<dbReference type="GeneID" id="14309053"/>
<dbReference type="eggNOG" id="arCOG05189">
    <property type="taxonomic scope" value="Archaea"/>
</dbReference>
<sequence precursor="true">MRSRDDAVSEVAAEILIIVLVLILGAVVAAMLFGVMPYIPKNAYLVTECSYPVMPGYTAIAVHHRAGDSLNFSDTNIASFPAEIRVDTSAGSSRAVPDSSAALFRAGDTIFLYNTGTGFRMTKDLTGISAVPLPAGDMKVRLIDTTATIMIGECSRLQSQATGTPTATATATSTISPTGTTSATPTASPTISPTGTATQTPTPTATATATATPTPDPTKRTVNVSWSPPGLGDVTLLPSTPLLSGQSVTVTVGSSPSFTFTPRNKKYVASIQLDGTTVYTGTAVNTPVTYTIPPIAANHVLTASFR</sequence>
<dbReference type="Proteomes" id="UP000010824">
    <property type="component" value="Chromosome"/>
</dbReference>